<dbReference type="GO" id="GO:0046872">
    <property type="term" value="F:metal ion binding"/>
    <property type="evidence" value="ECO:0007669"/>
    <property type="project" value="UniProtKB-UniRule"/>
</dbReference>
<dbReference type="PROSITE" id="PS51918">
    <property type="entry name" value="RADICAL_SAM"/>
    <property type="match status" value="1"/>
</dbReference>
<organism evidence="4 5">
    <name type="scientific">Rhodospira trueperi</name>
    <dbReference type="NCBI Taxonomy" id="69960"/>
    <lineage>
        <taxon>Bacteria</taxon>
        <taxon>Pseudomonadati</taxon>
        <taxon>Pseudomonadota</taxon>
        <taxon>Alphaproteobacteria</taxon>
        <taxon>Rhodospirillales</taxon>
        <taxon>Rhodospirillaceae</taxon>
        <taxon>Rhodospira</taxon>
    </lineage>
</organism>
<dbReference type="SFLD" id="SFLDS00029">
    <property type="entry name" value="Radical_SAM"/>
    <property type="match status" value="1"/>
</dbReference>
<evidence type="ECO:0000259" key="3">
    <source>
        <dbReference type="PROSITE" id="PS51918"/>
    </source>
</evidence>
<dbReference type="SMART" id="SM00729">
    <property type="entry name" value="Elp3"/>
    <property type="match status" value="1"/>
</dbReference>
<dbReference type="Pfam" id="PF04055">
    <property type="entry name" value="Radical_SAM"/>
    <property type="match status" value="1"/>
</dbReference>
<dbReference type="CDD" id="cd01335">
    <property type="entry name" value="Radical_SAM"/>
    <property type="match status" value="1"/>
</dbReference>
<dbReference type="Proteomes" id="UP000199412">
    <property type="component" value="Unassembled WGS sequence"/>
</dbReference>
<feature type="domain" description="Radical SAM core" evidence="3">
    <location>
        <begin position="10"/>
        <end position="248"/>
    </location>
</feature>
<dbReference type="InterPro" id="IPR006638">
    <property type="entry name" value="Elp3/MiaA/NifB-like_rSAM"/>
</dbReference>
<keyword evidence="2" id="KW-0349">Heme</keyword>
<evidence type="ECO:0000256" key="1">
    <source>
        <dbReference type="ARBA" id="ARBA00006100"/>
    </source>
</evidence>
<evidence type="ECO:0000313" key="5">
    <source>
        <dbReference type="Proteomes" id="UP000199412"/>
    </source>
</evidence>
<comment type="function">
    <text evidence="2">Probably acts as a heme chaperone, transferring heme to an unknown acceptor. Binds one molecule of heme per monomer, possibly covalently. Binds 1 [4Fe-4S] cluster. The cluster is coordinated with 3 cysteines and an exchangeable S-adenosyl-L-methionine.</text>
</comment>
<dbReference type="SFLD" id="SFLDG01065">
    <property type="entry name" value="anaerobic_coproporphyrinogen-I"/>
    <property type="match status" value="1"/>
</dbReference>
<accession>A0A1G7ATV6</accession>
<sequence length="391" mass="41691">MGTETEIGDDPCDEGFGLYVHWPWCLSKCPYCDFNSHVIGSVDHARWARAYVRELETLAATAPRRPLTSVFFGGGTPSLMEPATIAAVLEAAARLWPLAPDLEVTLEANPGAADRARFDGARAAGINRLSLGVQALDDAALRALGRRHDRAGALAALDHARAVFDRVSVDLIHTRPGQTPDAWAAELGQVLGLGLDHLSLYQLTIEPGTAFFRALRDGALTPPDEDAAADLFALTQEMTTAAGLPAYEVSNHARPGAESRHNLVYWRGGDYVGIGPGAHGRLDGTATQGVAAPTAWLARVEADGDGLAARDPLSTDERATELLMMGLRLTEGVNAARFARLCGRRLVDCLDPHGQAEMADLGLVTWDGRRLRATPAGRDCLNAVIARLVAA</sequence>
<evidence type="ECO:0000313" key="4">
    <source>
        <dbReference type="EMBL" id="SDE18269.1"/>
    </source>
</evidence>
<dbReference type="Gene3D" id="3.30.750.200">
    <property type="match status" value="1"/>
</dbReference>
<dbReference type="GO" id="GO:0005737">
    <property type="term" value="C:cytoplasm"/>
    <property type="evidence" value="ECO:0007669"/>
    <property type="project" value="UniProtKB-SubCell"/>
</dbReference>
<dbReference type="InterPro" id="IPR004559">
    <property type="entry name" value="HemW-like"/>
</dbReference>
<dbReference type="RefSeq" id="WP_245699124.1">
    <property type="nucleotide sequence ID" value="NZ_FNAP01000004.1"/>
</dbReference>
<dbReference type="InterPro" id="IPR058240">
    <property type="entry name" value="rSAM_sf"/>
</dbReference>
<comment type="similarity">
    <text evidence="1">Belongs to the anaerobic coproporphyrinogen-III oxidase family. HemW subfamily.</text>
</comment>
<dbReference type="GO" id="GO:0004109">
    <property type="term" value="F:coproporphyrinogen oxidase activity"/>
    <property type="evidence" value="ECO:0007669"/>
    <property type="project" value="InterPro"/>
</dbReference>
<dbReference type="NCBIfam" id="TIGR00539">
    <property type="entry name" value="hemN_rel"/>
    <property type="match status" value="1"/>
</dbReference>
<dbReference type="PANTHER" id="PTHR13932">
    <property type="entry name" value="COPROPORPHYRINIGEN III OXIDASE"/>
    <property type="match status" value="1"/>
</dbReference>
<dbReference type="PANTHER" id="PTHR13932:SF5">
    <property type="entry name" value="RADICAL S-ADENOSYL METHIONINE DOMAIN-CONTAINING PROTEIN 1, MITOCHONDRIAL"/>
    <property type="match status" value="1"/>
</dbReference>
<reference evidence="4 5" key="1">
    <citation type="submission" date="2016-10" db="EMBL/GenBank/DDBJ databases">
        <authorList>
            <person name="de Groot N.N."/>
        </authorList>
    </citation>
    <scope>NUCLEOTIDE SEQUENCE [LARGE SCALE GENOMIC DNA]</scope>
    <source>
        <strain evidence="4 5">ATCC 700224</strain>
    </source>
</reference>
<comment type="subcellular location">
    <subcellularLocation>
        <location evidence="2">Cytoplasm</location>
    </subcellularLocation>
</comment>
<dbReference type="AlphaFoldDB" id="A0A1G7ATV6"/>
<dbReference type="Pfam" id="PF06969">
    <property type="entry name" value="HemN_C"/>
    <property type="match status" value="1"/>
</dbReference>
<dbReference type="GO" id="GO:0051539">
    <property type="term" value="F:4 iron, 4 sulfur cluster binding"/>
    <property type="evidence" value="ECO:0007669"/>
    <property type="project" value="UniProtKB-UniRule"/>
</dbReference>
<proteinExistence type="inferred from homology"/>
<keyword evidence="2" id="KW-0963">Cytoplasm</keyword>
<dbReference type="SFLD" id="SFLDF00288">
    <property type="entry name" value="HemN-like__clustered_with_nucl"/>
    <property type="match status" value="1"/>
</dbReference>
<keyword evidence="2" id="KW-0411">Iron-sulfur</keyword>
<keyword evidence="2" id="KW-0949">S-adenosyl-L-methionine</keyword>
<dbReference type="InterPro" id="IPR007197">
    <property type="entry name" value="rSAM"/>
</dbReference>
<protein>
    <recommendedName>
        <fullName evidence="2">Heme chaperone HemW</fullName>
    </recommendedName>
</protein>
<dbReference type="SFLD" id="SFLDF00562">
    <property type="entry name" value="HemN-like__clustered_with_heat"/>
    <property type="match status" value="1"/>
</dbReference>
<dbReference type="SUPFAM" id="SSF102114">
    <property type="entry name" value="Radical SAM enzymes"/>
    <property type="match status" value="1"/>
</dbReference>
<dbReference type="GO" id="GO:0006779">
    <property type="term" value="P:porphyrin-containing compound biosynthetic process"/>
    <property type="evidence" value="ECO:0007669"/>
    <property type="project" value="InterPro"/>
</dbReference>
<keyword evidence="5" id="KW-1185">Reference proteome</keyword>
<dbReference type="STRING" id="69960.SAMN05421720_10489"/>
<keyword evidence="2" id="KW-0143">Chaperone</keyword>
<keyword evidence="2" id="KW-0004">4Fe-4S</keyword>
<evidence type="ECO:0000256" key="2">
    <source>
        <dbReference type="RuleBase" id="RU364116"/>
    </source>
</evidence>
<dbReference type="InterPro" id="IPR034505">
    <property type="entry name" value="Coproporphyrinogen-III_oxidase"/>
</dbReference>
<keyword evidence="2" id="KW-0479">Metal-binding</keyword>
<gene>
    <name evidence="4" type="ORF">SAMN05421720_10489</name>
</gene>
<dbReference type="InterPro" id="IPR010723">
    <property type="entry name" value="HemN_C"/>
</dbReference>
<keyword evidence="2" id="KW-0408">Iron</keyword>
<name>A0A1G7ATV6_9PROT</name>
<dbReference type="EMBL" id="FNAP01000004">
    <property type="protein sequence ID" value="SDE18269.1"/>
    <property type="molecule type" value="Genomic_DNA"/>
</dbReference>